<dbReference type="Gene3D" id="3.10.20.90">
    <property type="entry name" value="Phosphatidylinositol 3-kinase Catalytic Subunit, Chain A, domain 1"/>
    <property type="match status" value="1"/>
</dbReference>
<feature type="compositionally biased region" description="Acidic residues" evidence="1">
    <location>
        <begin position="865"/>
        <end position="874"/>
    </location>
</feature>
<feature type="domain" description="DH" evidence="2">
    <location>
        <begin position="980"/>
        <end position="1060"/>
    </location>
</feature>
<dbReference type="EMBL" id="JARBDR010000640">
    <property type="protein sequence ID" value="KAJ8309707.1"/>
    <property type="molecule type" value="Genomic_DNA"/>
</dbReference>
<dbReference type="InterPro" id="IPR018980">
    <property type="entry name" value="FERM_PH-like_C"/>
</dbReference>
<evidence type="ECO:0000313" key="5">
    <source>
        <dbReference type="Proteomes" id="UP001217089"/>
    </source>
</evidence>
<dbReference type="InterPro" id="IPR000219">
    <property type="entry name" value="DH_dom"/>
</dbReference>
<reference evidence="4 5" key="1">
    <citation type="submission" date="2022-12" db="EMBL/GenBank/DDBJ databases">
        <title>Chromosome-level genome of Tegillarca granosa.</title>
        <authorList>
            <person name="Kim J."/>
        </authorList>
    </citation>
    <scope>NUCLEOTIDE SEQUENCE [LARGE SCALE GENOMIC DNA]</scope>
    <source>
        <strain evidence="4">Teg-2019</strain>
        <tissue evidence="4">Adductor muscle</tissue>
    </source>
</reference>
<dbReference type="SUPFAM" id="SSF50729">
    <property type="entry name" value="PH domain-like"/>
    <property type="match status" value="1"/>
</dbReference>
<dbReference type="SUPFAM" id="SSF48065">
    <property type="entry name" value="DBL homology domain (DH-domain)"/>
    <property type="match status" value="1"/>
</dbReference>
<dbReference type="InterPro" id="IPR000299">
    <property type="entry name" value="FERM_domain"/>
</dbReference>
<feature type="domain" description="FERM" evidence="3">
    <location>
        <begin position="1"/>
        <end position="247"/>
    </location>
</feature>
<dbReference type="Proteomes" id="UP001217089">
    <property type="component" value="Unassembled WGS sequence"/>
</dbReference>
<feature type="region of interest" description="Disordered" evidence="1">
    <location>
        <begin position="950"/>
        <end position="975"/>
    </location>
</feature>
<evidence type="ECO:0000259" key="2">
    <source>
        <dbReference type="PROSITE" id="PS50010"/>
    </source>
</evidence>
<feature type="compositionally biased region" description="Polar residues" evidence="1">
    <location>
        <begin position="355"/>
        <end position="378"/>
    </location>
</feature>
<dbReference type="InterPro" id="IPR019749">
    <property type="entry name" value="Band_41_domain"/>
</dbReference>
<dbReference type="InterPro" id="IPR035899">
    <property type="entry name" value="DBL_dom_sf"/>
</dbReference>
<gene>
    <name evidence="4" type="ORF">KUTeg_011572</name>
</gene>
<dbReference type="SMART" id="SM00295">
    <property type="entry name" value="B41"/>
    <property type="match status" value="1"/>
</dbReference>
<dbReference type="Pfam" id="PF08736">
    <property type="entry name" value="FA"/>
    <property type="match status" value="1"/>
</dbReference>
<organism evidence="4 5">
    <name type="scientific">Tegillarca granosa</name>
    <name type="common">Malaysian cockle</name>
    <name type="synonym">Anadara granosa</name>
    <dbReference type="NCBI Taxonomy" id="220873"/>
    <lineage>
        <taxon>Eukaryota</taxon>
        <taxon>Metazoa</taxon>
        <taxon>Spiralia</taxon>
        <taxon>Lophotrochozoa</taxon>
        <taxon>Mollusca</taxon>
        <taxon>Bivalvia</taxon>
        <taxon>Autobranchia</taxon>
        <taxon>Pteriomorphia</taxon>
        <taxon>Arcoida</taxon>
        <taxon>Arcoidea</taxon>
        <taxon>Arcidae</taxon>
        <taxon>Tegillarca</taxon>
    </lineage>
</organism>
<dbReference type="Pfam" id="PF00373">
    <property type="entry name" value="FERM_M"/>
    <property type="match status" value="1"/>
</dbReference>
<feature type="compositionally biased region" description="Basic and acidic residues" evidence="1">
    <location>
        <begin position="344"/>
        <end position="353"/>
    </location>
</feature>
<feature type="compositionally biased region" description="Polar residues" evidence="1">
    <location>
        <begin position="762"/>
        <end position="772"/>
    </location>
</feature>
<dbReference type="PANTHER" id="PTHR45858:SF5">
    <property type="entry name" value="MOESIN_EZRIN_RADIXIN HOMOLOG 1"/>
    <property type="match status" value="1"/>
</dbReference>
<feature type="region of interest" description="Disordered" evidence="1">
    <location>
        <begin position="427"/>
        <end position="454"/>
    </location>
</feature>
<dbReference type="SMART" id="SM01196">
    <property type="entry name" value="FERM_C"/>
    <property type="match status" value="1"/>
</dbReference>
<feature type="compositionally biased region" description="Polar residues" evidence="1">
    <location>
        <begin position="950"/>
        <end position="960"/>
    </location>
</feature>
<dbReference type="InterPro" id="IPR014847">
    <property type="entry name" value="FA"/>
</dbReference>
<dbReference type="Pfam" id="PF09380">
    <property type="entry name" value="FERM_C"/>
    <property type="match status" value="1"/>
</dbReference>
<dbReference type="PRINTS" id="PR00935">
    <property type="entry name" value="BAND41"/>
</dbReference>
<feature type="region of interest" description="Disordered" evidence="1">
    <location>
        <begin position="675"/>
        <end position="699"/>
    </location>
</feature>
<dbReference type="CDD" id="cd13193">
    <property type="entry name" value="FERM_C_FARP1-like"/>
    <property type="match status" value="1"/>
</dbReference>
<protein>
    <submittedName>
        <fullName evidence="4">Uncharacterized protein</fullName>
    </submittedName>
</protein>
<feature type="region of interest" description="Disordered" evidence="1">
    <location>
        <begin position="613"/>
        <end position="642"/>
    </location>
</feature>
<comment type="caution">
    <text evidence="4">The sequence shown here is derived from an EMBL/GenBank/DDBJ whole genome shotgun (WGS) entry which is preliminary data.</text>
</comment>
<dbReference type="SUPFAM" id="SSF47031">
    <property type="entry name" value="Second domain of FERM"/>
    <property type="match status" value="1"/>
</dbReference>
<dbReference type="InterPro" id="IPR035963">
    <property type="entry name" value="FERM_2"/>
</dbReference>
<dbReference type="InterPro" id="IPR051835">
    <property type="entry name" value="RAC1-GEF"/>
</dbReference>
<feature type="region of interest" description="Disordered" evidence="1">
    <location>
        <begin position="311"/>
        <end position="408"/>
    </location>
</feature>
<dbReference type="SMART" id="SM01195">
    <property type="entry name" value="FA"/>
    <property type="match status" value="1"/>
</dbReference>
<feature type="region of interest" description="Disordered" evidence="1">
    <location>
        <begin position="730"/>
        <end position="772"/>
    </location>
</feature>
<dbReference type="Gene3D" id="1.20.80.10">
    <property type="match status" value="1"/>
</dbReference>
<dbReference type="InterPro" id="IPR014352">
    <property type="entry name" value="FERM/acyl-CoA-bd_prot_sf"/>
</dbReference>
<evidence type="ECO:0000256" key="1">
    <source>
        <dbReference type="SAM" id="MobiDB-lite"/>
    </source>
</evidence>
<accession>A0ABQ9F0D2</accession>
<keyword evidence="5" id="KW-1185">Reference proteome</keyword>
<dbReference type="Gene3D" id="1.20.900.10">
    <property type="entry name" value="Dbl homology (DH) domain"/>
    <property type="match status" value="1"/>
</dbReference>
<sequence>MSDSLSRTPKKGKIVNLRIKFLDDSVHAFQVHIKAVGHELWEAVIRHLHLVENPGLLDEFTRYLFALQIKKDLASGAMTCSENTAALIASYIAQAEIGDYIIEEYADHTYLLQLSAFIPNQTDELLKKSPEEAESNLLDTARKVDTYGIKLHEAKDHEGTPLHLATAHMGILVFQHQTKINTFSWAKIRKLSFKRKKFLVKLHPDTYQGKEKGYYKDTVEFFFESRDESKVFWKKCIEHHAFFRCQTSRKLPRNKTRLVSRGSSFRYSGRTQKELMKYVRETPVKSPSFERSVSGRISTASRSASVTPKIPIKLNLHNSNTDTHNSTASSGSHILSPGPQAESPRVETADVHSADGSSVSGSQTIGSPKLDQTQSVETPQGDGITISLDEGEERPDAEEQEADERGSTHYSFVTNALVSAHNNITNMSANQNANDNDDNQSQASYHLDEEKDEVKVIDDATDKINFESKAEGNAGETVNEAESSEKEPHSIIYTTSSLGRESKKVAFADDVKNGVKDEVDSFVQPVIYDKIGVVEGGEHQPDTGSGNLTVSDSKEEVPVPAGACNNNVVTNTTNQIDLSQTANQNEPVCSLTSQNGFDKDDGSADAAGELLEKDNSLHPDGAPELNSDSDKVSSGLTNPSEDLFEDIPYYLHRRSNGDDQTELYTAVVNALNGVDETESEQDVSLRRSRSLKKKRPSNMQVQQIKVYDGGQSPSSDHSPTDSLRFRRSFASDKSLSRSPSEKRFPFHSRSPSGKRTPDGISPSRSLERSPSCNRRVEVVNFHKLPPKNSFSSVDDTTSPTYEMDILKQIQDFPPPYHVYIQQHHHALSKVDRKLSAPVLGAKEIAEQNLQNEHRLSRCEEVENIPEVVEEEPPMDDLQPPPPPMTRSFSTAASPVYERDDSPPPPPPPPPLDDDEINMNIAITPPNHRSTPVKNSDHYFITHTSLENNIPHSNMSVLSSSRTEDSEDDPKRKMKRHPADRAYYIAKELLMTERTYKKDLEVVVLWFRNAVCGDGGEVPDYVADLFTYMEPIYQFHCQFLKDVDQRISLWEGKSNAHLNVI</sequence>
<dbReference type="Pfam" id="PF00621">
    <property type="entry name" value="RhoGEF"/>
    <property type="match status" value="1"/>
</dbReference>
<dbReference type="CDD" id="cd14473">
    <property type="entry name" value="FERM_B-lobe"/>
    <property type="match status" value="1"/>
</dbReference>
<dbReference type="InterPro" id="IPR041788">
    <property type="entry name" value="FARP1/FARP2/FRMD7_FERM_C"/>
</dbReference>
<feature type="compositionally biased region" description="Acidic residues" evidence="1">
    <location>
        <begin position="389"/>
        <end position="402"/>
    </location>
</feature>
<evidence type="ECO:0000259" key="3">
    <source>
        <dbReference type="PROSITE" id="PS50057"/>
    </source>
</evidence>
<dbReference type="PANTHER" id="PTHR45858">
    <property type="entry name" value="FERM DOMAIN CONTAINING PROTEIN"/>
    <property type="match status" value="1"/>
</dbReference>
<evidence type="ECO:0000313" key="4">
    <source>
        <dbReference type="EMBL" id="KAJ8309707.1"/>
    </source>
</evidence>
<feature type="region of interest" description="Disordered" evidence="1">
    <location>
        <begin position="865"/>
        <end position="917"/>
    </location>
</feature>
<feature type="compositionally biased region" description="Low complexity" evidence="1">
    <location>
        <begin position="428"/>
        <end position="444"/>
    </location>
</feature>
<name>A0ABQ9F0D2_TEGGR</name>
<feature type="compositionally biased region" description="Polar residues" evidence="1">
    <location>
        <begin position="316"/>
        <end position="333"/>
    </location>
</feature>
<proteinExistence type="predicted"/>
<dbReference type="InterPro" id="IPR011993">
    <property type="entry name" value="PH-like_dom_sf"/>
</dbReference>
<dbReference type="PROSITE" id="PS50010">
    <property type="entry name" value="DH_2"/>
    <property type="match status" value="1"/>
</dbReference>
<feature type="region of interest" description="Disordered" evidence="1">
    <location>
        <begin position="467"/>
        <end position="495"/>
    </location>
</feature>
<dbReference type="InterPro" id="IPR019748">
    <property type="entry name" value="FERM_central"/>
</dbReference>
<dbReference type="PROSITE" id="PS50057">
    <property type="entry name" value="FERM_3"/>
    <property type="match status" value="1"/>
</dbReference>
<dbReference type="Gene3D" id="2.30.29.30">
    <property type="entry name" value="Pleckstrin-homology domain (PH domain)/Phosphotyrosine-binding domain (PTB)"/>
    <property type="match status" value="1"/>
</dbReference>
<feature type="compositionally biased region" description="Basic residues" evidence="1">
    <location>
        <begin position="686"/>
        <end position="696"/>
    </location>
</feature>